<reference evidence="6" key="2">
    <citation type="submission" date="2025-08" db="UniProtKB">
        <authorList>
            <consortium name="Ensembl"/>
        </authorList>
    </citation>
    <scope>IDENTIFICATION</scope>
</reference>
<dbReference type="OMA" id="CTPGSIW"/>
<dbReference type="PANTHER" id="PTHR46647">
    <property type="entry name" value="RAB9 EFFECTOR PROTEIN WITH KELCH MOTIFS"/>
    <property type="match status" value="1"/>
</dbReference>
<dbReference type="PANTHER" id="PTHR46647:SF1">
    <property type="entry name" value="RAB9 EFFECTOR PROTEIN WITH KELCH MOTIFS"/>
    <property type="match status" value="1"/>
</dbReference>
<keyword evidence="7" id="KW-1185">Reference proteome</keyword>
<dbReference type="AlphaFoldDB" id="H2YM55"/>
<organism evidence="6 7">
    <name type="scientific">Ciona savignyi</name>
    <name type="common">Pacific transparent sea squirt</name>
    <dbReference type="NCBI Taxonomy" id="51511"/>
    <lineage>
        <taxon>Eukaryota</taxon>
        <taxon>Metazoa</taxon>
        <taxon>Chordata</taxon>
        <taxon>Tunicata</taxon>
        <taxon>Ascidiacea</taxon>
        <taxon>Phlebobranchia</taxon>
        <taxon>Cionidae</taxon>
        <taxon>Ciona</taxon>
    </lineage>
</organism>
<dbReference type="HOGENOM" id="CLU_045313_0_0_1"/>
<dbReference type="SUPFAM" id="SSF117281">
    <property type="entry name" value="Kelch motif"/>
    <property type="match status" value="1"/>
</dbReference>
<keyword evidence="2" id="KW-0677">Repeat</keyword>
<evidence type="ECO:0000313" key="6">
    <source>
        <dbReference type="Ensembl" id="ENSCSAVP00000006407.1"/>
    </source>
</evidence>
<sequence length="336" mass="36264">MSDFSWKKHSPVEQLERYEHCAFEPDSSNEIYIFGGASKDSNTNSTLKISPDTGSCETVQCKGEVPTPRTIHSAASLGDSLYIWGGGHKGPNPVPDLQLHVFNGKTETWSQPKVTGKLPSARHGHVMCVVGSQLYIHGGMAGTTFHKDLHAFSLSDMTCGKVKQRGDLPCARAAHAAASFNKSMFTFGGMSQEGALDDLCCFNAATATWTTLKFDSPMPTPRLDHSMFVVELLCRKDPKPDSETQKEKSPPGTPPSTPNLVSGAANIIPVDLWQTSAPVSRNNGDVAKMGERLAQELHLVENVATTSVPALMIFGGMDTSGNVYNDVLVTRLNDLV</sequence>
<protein>
    <recommendedName>
        <fullName evidence="4">Rab9 effector protein with kelch motifs</fullName>
    </recommendedName>
</protein>
<dbReference type="GeneTree" id="ENSGT00940000158763"/>
<dbReference type="InterPro" id="IPR052124">
    <property type="entry name" value="Rab9_kelch_effector"/>
</dbReference>
<evidence type="ECO:0000256" key="5">
    <source>
        <dbReference type="SAM" id="MobiDB-lite"/>
    </source>
</evidence>
<name>H2YM55_CIOSA</name>
<feature type="compositionally biased region" description="Basic and acidic residues" evidence="5">
    <location>
        <begin position="238"/>
        <end position="249"/>
    </location>
</feature>
<evidence type="ECO:0000256" key="3">
    <source>
        <dbReference type="ARBA" id="ARBA00037224"/>
    </source>
</evidence>
<evidence type="ECO:0000256" key="4">
    <source>
        <dbReference type="ARBA" id="ARBA00039295"/>
    </source>
</evidence>
<keyword evidence="1" id="KW-0880">Kelch repeat</keyword>
<dbReference type="eggNOG" id="KOG0379">
    <property type="taxonomic scope" value="Eukaryota"/>
</dbReference>
<dbReference type="Pfam" id="PF24681">
    <property type="entry name" value="Kelch_KLHDC2_KLHL20_DRC7"/>
    <property type="match status" value="1"/>
</dbReference>
<dbReference type="Ensembl" id="ENSCSAVT00000006487.1">
    <property type="protein sequence ID" value="ENSCSAVP00000006407.1"/>
    <property type="gene ID" value="ENSCSAVG00000003836.1"/>
</dbReference>
<dbReference type="Proteomes" id="UP000007875">
    <property type="component" value="Unassembled WGS sequence"/>
</dbReference>
<accession>H2YM55</accession>
<comment type="function">
    <text evidence="3">Rab9 effector required for endosome to trans-Golgi network (TGN) transport.</text>
</comment>
<dbReference type="InParanoid" id="H2YM55"/>
<dbReference type="InterPro" id="IPR015915">
    <property type="entry name" value="Kelch-typ_b-propeller"/>
</dbReference>
<evidence type="ECO:0000256" key="2">
    <source>
        <dbReference type="ARBA" id="ARBA00022737"/>
    </source>
</evidence>
<dbReference type="STRING" id="51511.ENSCSAVP00000006407"/>
<evidence type="ECO:0000313" key="7">
    <source>
        <dbReference type="Proteomes" id="UP000007875"/>
    </source>
</evidence>
<evidence type="ECO:0000256" key="1">
    <source>
        <dbReference type="ARBA" id="ARBA00022441"/>
    </source>
</evidence>
<feature type="region of interest" description="Disordered" evidence="5">
    <location>
        <begin position="238"/>
        <end position="261"/>
    </location>
</feature>
<reference evidence="7" key="1">
    <citation type="submission" date="2003-08" db="EMBL/GenBank/DDBJ databases">
        <authorList>
            <person name="Birren B."/>
            <person name="Nusbaum C."/>
            <person name="Abebe A."/>
            <person name="Abouelleil A."/>
            <person name="Adekoya E."/>
            <person name="Ait-zahra M."/>
            <person name="Allen N."/>
            <person name="Allen T."/>
            <person name="An P."/>
            <person name="Anderson M."/>
            <person name="Anderson S."/>
            <person name="Arachchi H."/>
            <person name="Armbruster J."/>
            <person name="Bachantsang P."/>
            <person name="Baldwin J."/>
            <person name="Barry A."/>
            <person name="Bayul T."/>
            <person name="Blitshsteyn B."/>
            <person name="Bloom T."/>
            <person name="Blye J."/>
            <person name="Boguslavskiy L."/>
            <person name="Borowsky M."/>
            <person name="Boukhgalter B."/>
            <person name="Brunache A."/>
            <person name="Butler J."/>
            <person name="Calixte N."/>
            <person name="Calvo S."/>
            <person name="Camarata J."/>
            <person name="Campo K."/>
            <person name="Chang J."/>
            <person name="Cheshatsang Y."/>
            <person name="Citroen M."/>
            <person name="Collymore A."/>
            <person name="Considine T."/>
            <person name="Cook A."/>
            <person name="Cooke P."/>
            <person name="Corum B."/>
            <person name="Cuomo C."/>
            <person name="David R."/>
            <person name="Dawoe T."/>
            <person name="Degray S."/>
            <person name="Dodge S."/>
            <person name="Dooley K."/>
            <person name="Dorje P."/>
            <person name="Dorjee K."/>
            <person name="Dorris L."/>
            <person name="Duffey N."/>
            <person name="Dupes A."/>
            <person name="Elkins T."/>
            <person name="Engels R."/>
            <person name="Erickson J."/>
            <person name="Farina A."/>
            <person name="Faro S."/>
            <person name="Ferreira P."/>
            <person name="Fischer H."/>
            <person name="Fitzgerald M."/>
            <person name="Foley K."/>
            <person name="Gage D."/>
            <person name="Galagan J."/>
            <person name="Gearin G."/>
            <person name="Gnerre S."/>
            <person name="Gnirke A."/>
            <person name="Goyette A."/>
            <person name="Graham J."/>
            <person name="Grandbois E."/>
            <person name="Gyaltsen K."/>
            <person name="Hafez N."/>
            <person name="Hagopian D."/>
            <person name="Hagos B."/>
            <person name="Hall J."/>
            <person name="Hatcher B."/>
            <person name="Heller A."/>
            <person name="Higgins H."/>
            <person name="Honan T."/>
            <person name="Horn A."/>
            <person name="Houde N."/>
            <person name="Hughes L."/>
            <person name="Hulme W."/>
            <person name="Husby E."/>
            <person name="Iliev I."/>
            <person name="Jaffe D."/>
            <person name="Jones C."/>
            <person name="Kamal M."/>
            <person name="Kamat A."/>
            <person name="Kamvysselis M."/>
            <person name="Karlsson E."/>
            <person name="Kells C."/>
            <person name="Kieu A."/>
            <person name="Kisner P."/>
            <person name="Kodira C."/>
            <person name="Kulbokas E."/>
            <person name="Labutti K."/>
            <person name="Lama D."/>
            <person name="Landers T."/>
            <person name="Leger J."/>
            <person name="Levine S."/>
            <person name="Lewis D."/>
            <person name="Lewis T."/>
            <person name="Lindblad-toh K."/>
            <person name="Liu X."/>
            <person name="Lokyitsang T."/>
            <person name="Lokyitsang Y."/>
            <person name="Lucien O."/>
            <person name="Lui A."/>
            <person name="Ma L.J."/>
            <person name="Mabbitt R."/>
            <person name="Macdonald J."/>
            <person name="Maclean C."/>
            <person name="Major J."/>
            <person name="Manning J."/>
            <person name="Marabella R."/>
            <person name="Maru K."/>
            <person name="Matthews C."/>
            <person name="Mauceli E."/>
            <person name="Mccarthy M."/>
            <person name="Mcdonough S."/>
            <person name="Mcghee T."/>
            <person name="Meldrim J."/>
            <person name="Meneus L."/>
            <person name="Mesirov J."/>
            <person name="Mihalev A."/>
            <person name="Mihova T."/>
            <person name="Mikkelsen T."/>
            <person name="Mlenga V."/>
            <person name="Moru K."/>
            <person name="Mozes J."/>
            <person name="Mulrain L."/>
            <person name="Munson G."/>
            <person name="Naylor J."/>
            <person name="Newes C."/>
            <person name="Nguyen C."/>
            <person name="Nguyen N."/>
            <person name="Nguyen T."/>
            <person name="Nicol R."/>
            <person name="Nielsen C."/>
            <person name="Nizzari M."/>
            <person name="Norbu C."/>
            <person name="Norbu N."/>
            <person name="O'donnell P."/>
            <person name="Okoawo O."/>
            <person name="O'leary S."/>
            <person name="Omotosho B."/>
            <person name="O'neill K."/>
            <person name="Osman S."/>
            <person name="Parker S."/>
            <person name="Perrin D."/>
            <person name="Phunkhang P."/>
            <person name="Piqani B."/>
            <person name="Purcell S."/>
            <person name="Rachupka T."/>
            <person name="Ramasamy U."/>
            <person name="Rameau R."/>
            <person name="Ray V."/>
            <person name="Raymond C."/>
            <person name="Retta R."/>
            <person name="Richardson S."/>
            <person name="Rise C."/>
            <person name="Rodriguez J."/>
            <person name="Rogers J."/>
            <person name="Rogov P."/>
            <person name="Rutman M."/>
            <person name="Schupbach R."/>
            <person name="Seaman C."/>
            <person name="Settipalli S."/>
            <person name="Sharpe T."/>
            <person name="Sheridan J."/>
            <person name="Sherpa N."/>
            <person name="Shi J."/>
            <person name="Smirnov S."/>
            <person name="Smith C."/>
            <person name="Sougnez C."/>
            <person name="Spencer B."/>
            <person name="Stalker J."/>
            <person name="Stange-thomann N."/>
            <person name="Stavropoulos S."/>
            <person name="Stetson K."/>
            <person name="Stone C."/>
            <person name="Stone S."/>
            <person name="Stubbs M."/>
            <person name="Talamas J."/>
            <person name="Tchuinga P."/>
            <person name="Tenzing P."/>
            <person name="Tesfaye S."/>
            <person name="Theodore J."/>
            <person name="Thoulutsang Y."/>
            <person name="Topham K."/>
            <person name="Towey S."/>
            <person name="Tsamla T."/>
            <person name="Tsomo N."/>
            <person name="Vallee D."/>
            <person name="Vassiliev H."/>
            <person name="Venkataraman V."/>
            <person name="Vinson J."/>
            <person name="Vo A."/>
            <person name="Wade C."/>
            <person name="Wang S."/>
            <person name="Wangchuk T."/>
            <person name="Wangdi T."/>
            <person name="Whittaker C."/>
            <person name="Wilkinson J."/>
            <person name="Wu Y."/>
            <person name="Wyman D."/>
            <person name="Yadav S."/>
            <person name="Yang S."/>
            <person name="Yang X."/>
            <person name="Yeager S."/>
            <person name="Yee E."/>
            <person name="Young G."/>
            <person name="Zainoun J."/>
            <person name="Zembeck L."/>
            <person name="Zimmer A."/>
            <person name="Zody M."/>
            <person name="Lander E."/>
        </authorList>
    </citation>
    <scope>NUCLEOTIDE SEQUENCE [LARGE SCALE GENOMIC DNA]</scope>
</reference>
<proteinExistence type="predicted"/>
<dbReference type="Gene3D" id="2.120.10.80">
    <property type="entry name" value="Kelch-type beta propeller"/>
    <property type="match status" value="1"/>
</dbReference>
<reference evidence="6" key="3">
    <citation type="submission" date="2025-09" db="UniProtKB">
        <authorList>
            <consortium name="Ensembl"/>
        </authorList>
    </citation>
    <scope>IDENTIFICATION</scope>
</reference>